<evidence type="ECO:0000313" key="2">
    <source>
        <dbReference type="EMBL" id="MFC0205739.1"/>
    </source>
</evidence>
<gene>
    <name evidence="2" type="ORF">ACFFJC_15850</name>
</gene>
<keyword evidence="3" id="KW-1185">Reference proteome</keyword>
<name>A0ABV6CZB6_9SPHN</name>
<feature type="domain" description="Glyoxalase-like" evidence="1">
    <location>
        <begin position="8"/>
        <end position="113"/>
    </location>
</feature>
<proteinExistence type="predicted"/>
<dbReference type="Pfam" id="PF13468">
    <property type="entry name" value="Glyoxalase_3"/>
    <property type="match status" value="1"/>
</dbReference>
<comment type="caution">
    <text evidence="2">The sequence shown here is derived from an EMBL/GenBank/DDBJ whole genome shotgun (WGS) entry which is preliminary data.</text>
</comment>
<dbReference type="RefSeq" id="WP_379488466.1">
    <property type="nucleotide sequence ID" value="NZ_JBHLWK010000019.1"/>
</dbReference>
<organism evidence="2 3">
    <name type="scientific">Novosphingobium soli</name>
    <dbReference type="NCBI Taxonomy" id="574956"/>
    <lineage>
        <taxon>Bacteria</taxon>
        <taxon>Pseudomonadati</taxon>
        <taxon>Pseudomonadota</taxon>
        <taxon>Alphaproteobacteria</taxon>
        <taxon>Sphingomonadales</taxon>
        <taxon>Sphingomonadaceae</taxon>
        <taxon>Novosphingobium</taxon>
    </lineage>
</organism>
<dbReference type="SUPFAM" id="SSF54593">
    <property type="entry name" value="Glyoxalase/Bleomycin resistance protein/Dihydroxybiphenyl dioxygenase"/>
    <property type="match status" value="1"/>
</dbReference>
<protein>
    <submittedName>
        <fullName evidence="2">VOC family protein</fullName>
    </submittedName>
</protein>
<dbReference type="InterPro" id="IPR029068">
    <property type="entry name" value="Glyas_Bleomycin-R_OHBP_Dase"/>
</dbReference>
<evidence type="ECO:0000259" key="1">
    <source>
        <dbReference type="Pfam" id="PF13468"/>
    </source>
</evidence>
<accession>A0ABV6CZB6</accession>
<dbReference type="Gene3D" id="3.10.180.10">
    <property type="entry name" value="2,3-Dihydroxybiphenyl 1,2-Dioxygenase, domain 1"/>
    <property type="match status" value="1"/>
</dbReference>
<evidence type="ECO:0000313" key="3">
    <source>
        <dbReference type="Proteomes" id="UP001589798"/>
    </source>
</evidence>
<dbReference type="EMBL" id="JBHLWK010000019">
    <property type="protein sequence ID" value="MFC0205739.1"/>
    <property type="molecule type" value="Genomic_DNA"/>
</dbReference>
<reference evidence="2 3" key="1">
    <citation type="submission" date="2024-09" db="EMBL/GenBank/DDBJ databases">
        <authorList>
            <person name="Sun Q."/>
            <person name="Mori K."/>
        </authorList>
    </citation>
    <scope>NUCLEOTIDE SEQUENCE [LARGE SCALE GENOMIC DNA]</scope>
    <source>
        <strain evidence="2 3">CCM 7706</strain>
    </source>
</reference>
<dbReference type="InterPro" id="IPR025870">
    <property type="entry name" value="Glyoxalase-like_dom"/>
</dbReference>
<dbReference type="Proteomes" id="UP001589798">
    <property type="component" value="Unassembled WGS sequence"/>
</dbReference>
<sequence length="161" mass="17604">MKKFVNHVDHVVYLSRWETVDANIASLEAVTGARLERCERRDMGALICVDWSAGLEVVAPLPERTAANGALCDRLDSHGEGLLAVVYGVADLEAEAARLEAAGFAVGPPMASDPIEPWYDRLVLRERFAPSVMGSWMVFSQIDYADDVVRFVDVREAAPAA</sequence>